<organism evidence="2 3">
    <name type="scientific">Puccinia graminis f. sp. tritici</name>
    <dbReference type="NCBI Taxonomy" id="56615"/>
    <lineage>
        <taxon>Eukaryota</taxon>
        <taxon>Fungi</taxon>
        <taxon>Dikarya</taxon>
        <taxon>Basidiomycota</taxon>
        <taxon>Pucciniomycotina</taxon>
        <taxon>Pucciniomycetes</taxon>
        <taxon>Pucciniales</taxon>
        <taxon>Pucciniaceae</taxon>
        <taxon>Puccinia</taxon>
    </lineage>
</organism>
<proteinExistence type="predicted"/>
<protein>
    <submittedName>
        <fullName evidence="2">Uncharacterized protein</fullName>
    </submittedName>
</protein>
<evidence type="ECO:0000313" key="3">
    <source>
        <dbReference type="Proteomes" id="UP000324748"/>
    </source>
</evidence>
<reference evidence="2 3" key="1">
    <citation type="submission" date="2019-05" db="EMBL/GenBank/DDBJ databases">
        <title>Emergence of the Ug99 lineage of the wheat stem rust pathogen through somatic hybridization.</title>
        <authorList>
            <person name="Li F."/>
            <person name="Upadhyaya N.M."/>
            <person name="Sperschneider J."/>
            <person name="Matny O."/>
            <person name="Nguyen-Phuc H."/>
            <person name="Mago R."/>
            <person name="Raley C."/>
            <person name="Miller M.E."/>
            <person name="Silverstein K.A.T."/>
            <person name="Henningsen E."/>
            <person name="Hirsch C.D."/>
            <person name="Visser B."/>
            <person name="Pretorius Z.A."/>
            <person name="Steffenson B.J."/>
            <person name="Schwessinger B."/>
            <person name="Dodds P.N."/>
            <person name="Figueroa M."/>
        </authorList>
    </citation>
    <scope>NUCLEOTIDE SEQUENCE [LARGE SCALE GENOMIC DNA]</scope>
    <source>
        <strain evidence="2">21-0</strain>
    </source>
</reference>
<accession>A0A5B0QCB9</accession>
<gene>
    <name evidence="2" type="ORF">PGT21_033151</name>
</gene>
<evidence type="ECO:0000256" key="1">
    <source>
        <dbReference type="SAM" id="MobiDB-lite"/>
    </source>
</evidence>
<keyword evidence="3" id="KW-1185">Reference proteome</keyword>
<evidence type="ECO:0000313" key="2">
    <source>
        <dbReference type="EMBL" id="KAA1110867.1"/>
    </source>
</evidence>
<feature type="region of interest" description="Disordered" evidence="1">
    <location>
        <begin position="29"/>
        <end position="74"/>
    </location>
</feature>
<dbReference type="Proteomes" id="UP000324748">
    <property type="component" value="Unassembled WGS sequence"/>
</dbReference>
<sequence length="74" mass="8380">MSFTVLKSLESAQVELPDEILQDRTALPQQMMRKQTSSRSPSKKVNGVELEPFGKTNSKSVMGQFQWTPEYSKS</sequence>
<dbReference type="EMBL" id="VSWC01000027">
    <property type="protein sequence ID" value="KAA1110867.1"/>
    <property type="molecule type" value="Genomic_DNA"/>
</dbReference>
<comment type="caution">
    <text evidence="2">The sequence shown here is derived from an EMBL/GenBank/DDBJ whole genome shotgun (WGS) entry which is preliminary data.</text>
</comment>
<feature type="compositionally biased region" description="Polar residues" evidence="1">
    <location>
        <begin position="55"/>
        <end position="74"/>
    </location>
</feature>
<dbReference type="AlphaFoldDB" id="A0A5B0QCB9"/>
<name>A0A5B0QCB9_PUCGR</name>